<dbReference type="GO" id="GO:0009097">
    <property type="term" value="P:isoleucine biosynthetic process"/>
    <property type="evidence" value="ECO:0007669"/>
    <property type="project" value="TreeGrafter"/>
</dbReference>
<evidence type="ECO:0000259" key="4">
    <source>
        <dbReference type="Pfam" id="PF00205"/>
    </source>
</evidence>
<accession>A0A6J6FH58</accession>
<dbReference type="Pfam" id="PF02776">
    <property type="entry name" value="TPP_enzyme_N"/>
    <property type="match status" value="1"/>
</dbReference>
<evidence type="ECO:0000256" key="2">
    <source>
        <dbReference type="ARBA" id="ARBA00023052"/>
    </source>
</evidence>
<dbReference type="GO" id="GO:0030976">
    <property type="term" value="F:thiamine pyrophosphate binding"/>
    <property type="evidence" value="ECO:0007669"/>
    <property type="project" value="InterPro"/>
</dbReference>
<dbReference type="InterPro" id="IPR030817">
    <property type="entry name" value="Myo_inos_IolD"/>
</dbReference>
<dbReference type="Pfam" id="PF02775">
    <property type="entry name" value="TPP_enzyme_C"/>
    <property type="match status" value="1"/>
</dbReference>
<dbReference type="SUPFAM" id="SSF52518">
    <property type="entry name" value="Thiamin diphosphate-binding fold (THDP-binding)"/>
    <property type="match status" value="2"/>
</dbReference>
<dbReference type="GO" id="GO:0019310">
    <property type="term" value="P:inositol catabolic process"/>
    <property type="evidence" value="ECO:0007669"/>
    <property type="project" value="InterPro"/>
</dbReference>
<evidence type="ECO:0000256" key="3">
    <source>
        <dbReference type="RuleBase" id="RU362132"/>
    </source>
</evidence>
<proteinExistence type="inferred from homology"/>
<dbReference type="GO" id="GO:0050660">
    <property type="term" value="F:flavin adenine dinucleotide binding"/>
    <property type="evidence" value="ECO:0007669"/>
    <property type="project" value="TreeGrafter"/>
</dbReference>
<feature type="domain" description="Thiamine pyrophosphate enzyme central" evidence="4">
    <location>
        <begin position="221"/>
        <end position="352"/>
    </location>
</feature>
<dbReference type="GO" id="GO:0000287">
    <property type="term" value="F:magnesium ion binding"/>
    <property type="evidence" value="ECO:0007669"/>
    <property type="project" value="InterPro"/>
</dbReference>
<sequence>MPIMTIMTTADAIIKWSIAQKVLIDDQVVPYFPATFAIFGHGNALSIGQALSNESKNMTTYRGQTEEGMALAAVAYAKAMRRQQVGIVTTSIGPGATNVITAAAVAMANRLPLLILVGDAFQSRNPDPVLQQVEHFDQPSITVNDAFRPVVRYWDRITSPSQILTSLPQALSTMLDPATCGPVCIALPQDIQAESFDFPDEFFEEKIVKIPRPRADSSELAMAATLIAKAKTPIIVAGGGIHYSLAEKELSEFASTFSIPVVETMAGKSSLVWNDPALVGPLGVTGSDPVNQLVDESDLIIAIGTRLQDFTTGSWTLFGNKKIIAINTARFDAIKRHGVPVVADAKAALVELRGLLTSTDRTSWMARASELKTLFINLRSDRSKISSDLPTYAQVVVATNEAARTEDYVLTAAGGLPGELNNNWLSKSVASFDCEYGFSCMGYEISGTWGAAIAQNDMKKSGRVIGLTGDGSYMMLNSDIYSAVLHKHPLTLIVCDNGGYAVISRLQTGNGADSFRTMITETPGAARVDFVSHARSMGAKSIKVNSIAELSEKITENQNSNEVVVIVIETAPTIWTEGGAFWEVANPQVSKKSAVNEARKAVERAKENQRIY</sequence>
<dbReference type="GO" id="GO:0005948">
    <property type="term" value="C:acetolactate synthase complex"/>
    <property type="evidence" value="ECO:0007669"/>
    <property type="project" value="TreeGrafter"/>
</dbReference>
<dbReference type="EMBL" id="CAEZUC010000054">
    <property type="protein sequence ID" value="CAB4588306.1"/>
    <property type="molecule type" value="Genomic_DNA"/>
</dbReference>
<reference evidence="7" key="1">
    <citation type="submission" date="2020-05" db="EMBL/GenBank/DDBJ databases">
        <authorList>
            <person name="Chiriac C."/>
            <person name="Salcher M."/>
            <person name="Ghai R."/>
            <person name="Kavagutti S V."/>
        </authorList>
    </citation>
    <scope>NUCLEOTIDE SEQUENCE</scope>
</reference>
<dbReference type="SUPFAM" id="SSF52467">
    <property type="entry name" value="DHS-like NAD/FAD-binding domain"/>
    <property type="match status" value="1"/>
</dbReference>
<evidence type="ECO:0000313" key="7">
    <source>
        <dbReference type="EMBL" id="CAB4588306.1"/>
    </source>
</evidence>
<dbReference type="NCBIfam" id="TIGR04377">
    <property type="entry name" value="myo_inos_iolD"/>
    <property type="match status" value="1"/>
</dbReference>
<dbReference type="CDD" id="cd07035">
    <property type="entry name" value="TPP_PYR_POX_like"/>
    <property type="match status" value="1"/>
</dbReference>
<gene>
    <name evidence="7" type="ORF">UFOPK1776_00470</name>
</gene>
<dbReference type="InterPro" id="IPR012000">
    <property type="entry name" value="Thiamin_PyroP_enz_cen_dom"/>
</dbReference>
<organism evidence="7">
    <name type="scientific">freshwater metagenome</name>
    <dbReference type="NCBI Taxonomy" id="449393"/>
    <lineage>
        <taxon>unclassified sequences</taxon>
        <taxon>metagenomes</taxon>
        <taxon>ecological metagenomes</taxon>
    </lineage>
</organism>
<protein>
    <submittedName>
        <fullName evidence="7">Unannotated protein</fullName>
    </submittedName>
</protein>
<dbReference type="GO" id="GO:0016823">
    <property type="term" value="F:hydrolase activity, acting on acid carbon-carbon bonds, in ketonic substances"/>
    <property type="evidence" value="ECO:0007669"/>
    <property type="project" value="InterPro"/>
</dbReference>
<dbReference type="InterPro" id="IPR029061">
    <property type="entry name" value="THDP-binding"/>
</dbReference>
<comment type="similarity">
    <text evidence="1 3">Belongs to the TPP enzyme family.</text>
</comment>
<dbReference type="InterPro" id="IPR011766">
    <property type="entry name" value="TPP_enzyme_TPP-bd"/>
</dbReference>
<dbReference type="Gene3D" id="3.40.50.970">
    <property type="match status" value="2"/>
</dbReference>
<dbReference type="PANTHER" id="PTHR18968:SF9">
    <property type="entry name" value="3D-(3,5_4)-TRIHYDROXYCYCLOHEXANE-1,2-DIONE HYDROLASE"/>
    <property type="match status" value="1"/>
</dbReference>
<dbReference type="InterPro" id="IPR012001">
    <property type="entry name" value="Thiamin_PyroP_enz_TPP-bd_dom"/>
</dbReference>
<name>A0A6J6FH58_9ZZZZ</name>
<dbReference type="AlphaFoldDB" id="A0A6J6FH58"/>
<keyword evidence="2 3" id="KW-0786">Thiamine pyrophosphate</keyword>
<evidence type="ECO:0000259" key="6">
    <source>
        <dbReference type="Pfam" id="PF02776"/>
    </source>
</evidence>
<evidence type="ECO:0000259" key="5">
    <source>
        <dbReference type="Pfam" id="PF02775"/>
    </source>
</evidence>
<dbReference type="Gene3D" id="3.40.50.1220">
    <property type="entry name" value="TPP-binding domain"/>
    <property type="match status" value="1"/>
</dbReference>
<dbReference type="GO" id="GO:0009099">
    <property type="term" value="P:L-valine biosynthetic process"/>
    <property type="evidence" value="ECO:0007669"/>
    <property type="project" value="TreeGrafter"/>
</dbReference>
<dbReference type="Pfam" id="PF00205">
    <property type="entry name" value="TPP_enzyme_M"/>
    <property type="match status" value="1"/>
</dbReference>
<dbReference type="InterPro" id="IPR045229">
    <property type="entry name" value="TPP_enz"/>
</dbReference>
<feature type="domain" description="Thiamine pyrophosphate enzyme TPP-binding" evidence="5">
    <location>
        <begin position="433"/>
        <end position="568"/>
    </location>
</feature>
<dbReference type="GO" id="GO:0003984">
    <property type="term" value="F:acetolactate synthase activity"/>
    <property type="evidence" value="ECO:0007669"/>
    <property type="project" value="TreeGrafter"/>
</dbReference>
<feature type="domain" description="Thiamine pyrophosphate enzyme N-terminal TPP-binding" evidence="6">
    <location>
        <begin position="43"/>
        <end position="132"/>
    </location>
</feature>
<dbReference type="InterPro" id="IPR029035">
    <property type="entry name" value="DHS-like_NAD/FAD-binding_dom"/>
</dbReference>
<evidence type="ECO:0000256" key="1">
    <source>
        <dbReference type="ARBA" id="ARBA00007812"/>
    </source>
</evidence>
<dbReference type="PANTHER" id="PTHR18968">
    <property type="entry name" value="THIAMINE PYROPHOSPHATE ENZYMES"/>
    <property type="match status" value="1"/>
</dbReference>